<dbReference type="SUPFAM" id="SSF50386">
    <property type="entry name" value="STI-like"/>
    <property type="match status" value="1"/>
</dbReference>
<keyword evidence="2" id="KW-0964">Secreted</keyword>
<dbReference type="InterPro" id="IPR002160">
    <property type="entry name" value="Prot_inh_Kunz-lg"/>
</dbReference>
<dbReference type="Gene3D" id="2.80.10.50">
    <property type="match status" value="1"/>
</dbReference>
<sequence length="75" mass="8124">KEGAGFWFVSTRGIAGDLASKFKIVKLQGEHAYDIYSFEYCPSVYGVICTTVGTFVDSDGTKVLAIGAGIDEPYY</sequence>
<organism evidence="3 4">
    <name type="scientific">Trifolium medium</name>
    <dbReference type="NCBI Taxonomy" id="97028"/>
    <lineage>
        <taxon>Eukaryota</taxon>
        <taxon>Viridiplantae</taxon>
        <taxon>Streptophyta</taxon>
        <taxon>Embryophyta</taxon>
        <taxon>Tracheophyta</taxon>
        <taxon>Spermatophyta</taxon>
        <taxon>Magnoliopsida</taxon>
        <taxon>eudicotyledons</taxon>
        <taxon>Gunneridae</taxon>
        <taxon>Pentapetalae</taxon>
        <taxon>rosids</taxon>
        <taxon>fabids</taxon>
        <taxon>Fabales</taxon>
        <taxon>Fabaceae</taxon>
        <taxon>Papilionoideae</taxon>
        <taxon>50 kb inversion clade</taxon>
        <taxon>NPAAA clade</taxon>
        <taxon>Hologalegina</taxon>
        <taxon>IRL clade</taxon>
        <taxon>Trifolieae</taxon>
        <taxon>Trifolium</taxon>
    </lineage>
</organism>
<proteinExistence type="predicted"/>
<name>A0A392USV7_9FABA</name>
<evidence type="ECO:0000256" key="1">
    <source>
        <dbReference type="ARBA" id="ARBA00004613"/>
    </source>
</evidence>
<reference evidence="3 4" key="1">
    <citation type="journal article" date="2018" name="Front. Plant Sci.">
        <title>Red Clover (Trifolium pratense) and Zigzag Clover (T. medium) - A Picture of Genomic Similarities and Differences.</title>
        <authorList>
            <person name="Dluhosova J."/>
            <person name="Istvanek J."/>
            <person name="Nedelnik J."/>
            <person name="Repkova J."/>
        </authorList>
    </citation>
    <scope>NUCLEOTIDE SEQUENCE [LARGE SCALE GENOMIC DNA]</scope>
    <source>
        <strain evidence="4">cv. 10/8</strain>
        <tissue evidence="3">Leaf</tissue>
    </source>
</reference>
<evidence type="ECO:0000256" key="2">
    <source>
        <dbReference type="ARBA" id="ARBA00022525"/>
    </source>
</evidence>
<evidence type="ECO:0000313" key="4">
    <source>
        <dbReference type="Proteomes" id="UP000265520"/>
    </source>
</evidence>
<dbReference type="InterPro" id="IPR011065">
    <property type="entry name" value="Kunitz_inhibitor_STI-like_sf"/>
</dbReference>
<dbReference type="GO" id="GO:0005576">
    <property type="term" value="C:extracellular region"/>
    <property type="evidence" value="ECO:0007669"/>
    <property type="project" value="UniProtKB-SubCell"/>
</dbReference>
<dbReference type="GO" id="GO:0004866">
    <property type="term" value="F:endopeptidase inhibitor activity"/>
    <property type="evidence" value="ECO:0007669"/>
    <property type="project" value="InterPro"/>
</dbReference>
<feature type="non-terminal residue" evidence="3">
    <location>
        <position position="1"/>
    </location>
</feature>
<dbReference type="AlphaFoldDB" id="A0A392USV7"/>
<dbReference type="Pfam" id="PF00197">
    <property type="entry name" value="Kunitz_legume"/>
    <property type="match status" value="1"/>
</dbReference>
<comment type="caution">
    <text evidence="3">The sequence shown here is derived from an EMBL/GenBank/DDBJ whole genome shotgun (WGS) entry which is preliminary data.</text>
</comment>
<keyword evidence="4" id="KW-1185">Reference proteome</keyword>
<gene>
    <name evidence="3" type="ORF">A2U01_0100375</name>
</gene>
<accession>A0A392USV7</accession>
<comment type="subcellular location">
    <subcellularLocation>
        <location evidence="1">Secreted</location>
    </subcellularLocation>
</comment>
<evidence type="ECO:0000313" key="3">
    <source>
        <dbReference type="EMBL" id="MCI79104.1"/>
    </source>
</evidence>
<dbReference type="Proteomes" id="UP000265520">
    <property type="component" value="Unassembled WGS sequence"/>
</dbReference>
<dbReference type="EMBL" id="LXQA010966158">
    <property type="protein sequence ID" value="MCI79104.1"/>
    <property type="molecule type" value="Genomic_DNA"/>
</dbReference>
<feature type="non-terminal residue" evidence="3">
    <location>
        <position position="75"/>
    </location>
</feature>
<protein>
    <submittedName>
        <fullName evidence="3">Trypsin inhibitor A-like</fullName>
    </submittedName>
</protein>